<name>A0ABS1EGT8_9BURK</name>
<dbReference type="Pfam" id="PF05437">
    <property type="entry name" value="AzlD"/>
    <property type="match status" value="1"/>
</dbReference>
<keyword evidence="1" id="KW-0812">Transmembrane</keyword>
<evidence type="ECO:0000313" key="2">
    <source>
        <dbReference type="EMBL" id="MBK1782217.1"/>
    </source>
</evidence>
<gene>
    <name evidence="2" type="ORF">JHL22_13440</name>
</gene>
<proteinExistence type="predicted"/>
<evidence type="ECO:0000313" key="3">
    <source>
        <dbReference type="Proteomes" id="UP000635316"/>
    </source>
</evidence>
<sequence length="103" mass="11480">MNEGIITAIWALFFTSLLVRVLPVLFDFQFPEKLIKWMERILPSAVFLNFIVYIFLQEMQVSMIPAMVSLGITAILACLNRGGLFTGVLGGCVSYYLLSAVLA</sequence>
<dbReference type="RefSeq" id="WP_200238495.1">
    <property type="nucleotide sequence ID" value="NZ_JAENGP010000016.1"/>
</dbReference>
<organism evidence="2 3">
    <name type="scientific">Advenella mandrilli</name>
    <dbReference type="NCBI Taxonomy" id="2800330"/>
    <lineage>
        <taxon>Bacteria</taxon>
        <taxon>Pseudomonadati</taxon>
        <taxon>Pseudomonadota</taxon>
        <taxon>Betaproteobacteria</taxon>
        <taxon>Burkholderiales</taxon>
        <taxon>Alcaligenaceae</taxon>
    </lineage>
</organism>
<keyword evidence="3" id="KW-1185">Reference proteome</keyword>
<protein>
    <submittedName>
        <fullName evidence="2">AzlD domain-containing protein</fullName>
    </submittedName>
</protein>
<dbReference type="InterPro" id="IPR008407">
    <property type="entry name" value="Brnchd-chn_aa_trnsp_AzlD"/>
</dbReference>
<feature type="transmembrane region" description="Helical" evidence="1">
    <location>
        <begin position="6"/>
        <end position="25"/>
    </location>
</feature>
<keyword evidence="1" id="KW-1133">Transmembrane helix</keyword>
<keyword evidence="1" id="KW-0472">Membrane</keyword>
<dbReference type="EMBL" id="JAENGP010000016">
    <property type="protein sequence ID" value="MBK1782217.1"/>
    <property type="molecule type" value="Genomic_DNA"/>
</dbReference>
<dbReference type="Proteomes" id="UP000635316">
    <property type="component" value="Unassembled WGS sequence"/>
</dbReference>
<comment type="caution">
    <text evidence="2">The sequence shown here is derived from an EMBL/GenBank/DDBJ whole genome shotgun (WGS) entry which is preliminary data.</text>
</comment>
<evidence type="ECO:0000256" key="1">
    <source>
        <dbReference type="SAM" id="Phobius"/>
    </source>
</evidence>
<accession>A0ABS1EGT8</accession>
<feature type="transmembrane region" description="Helical" evidence="1">
    <location>
        <begin position="84"/>
        <end position="102"/>
    </location>
</feature>
<reference evidence="2 3" key="1">
    <citation type="submission" date="2020-12" db="EMBL/GenBank/DDBJ databases">
        <authorList>
            <person name="Lu T."/>
            <person name="Wang Q."/>
            <person name="Han X."/>
        </authorList>
    </citation>
    <scope>NUCLEOTIDE SEQUENCE [LARGE SCALE GENOMIC DNA]</scope>
    <source>
        <strain evidence="2 3">WQ 585</strain>
    </source>
</reference>